<evidence type="ECO:0000313" key="4">
    <source>
        <dbReference type="EMBL" id="CAH2051722.1"/>
    </source>
</evidence>
<keyword evidence="5" id="KW-1185">Reference proteome</keyword>
<dbReference type="EMBL" id="OU466859">
    <property type="protein sequence ID" value="CAH2051722.1"/>
    <property type="molecule type" value="Genomic_DNA"/>
</dbReference>
<evidence type="ECO:0000313" key="5">
    <source>
        <dbReference type="Proteomes" id="UP000836841"/>
    </source>
</evidence>
<dbReference type="AlphaFoldDB" id="A0AAU9RUN4"/>
<gene>
    <name evidence="4" type="ORF">TAV2_LOCUS10348</name>
</gene>
<evidence type="ECO:0000256" key="1">
    <source>
        <dbReference type="ARBA" id="ARBA00022741"/>
    </source>
</evidence>
<dbReference type="GO" id="GO:0005886">
    <property type="term" value="C:plasma membrane"/>
    <property type="evidence" value="ECO:0007669"/>
    <property type="project" value="TreeGrafter"/>
</dbReference>
<dbReference type="PANTHER" id="PTHR27005:SF308">
    <property type="entry name" value="NON-FUNCTIONAL PSEUDOKINASE ZRK2-RELATED"/>
    <property type="match status" value="1"/>
</dbReference>
<sequence length="135" mass="15397">MSNHNNFLKLFGCCLEFRFLVFVFEYAELGVLNWQGDAMVNGEDAVLPWSVRLKIAKEIANAVTYLHTAFPKIIIHRHIKVTNIFLDKNWTTKLSDFSLAITLPEGESRIEVEGVQGTLGYLDPLYNSTRVFLAM</sequence>
<dbReference type="InterPro" id="IPR045274">
    <property type="entry name" value="WAK-like"/>
</dbReference>
<dbReference type="SUPFAM" id="SSF56112">
    <property type="entry name" value="Protein kinase-like (PK-like)"/>
    <property type="match status" value="1"/>
</dbReference>
<dbReference type="PANTHER" id="PTHR27005">
    <property type="entry name" value="WALL-ASSOCIATED RECEPTOR KINASE-LIKE 21"/>
    <property type="match status" value="1"/>
</dbReference>
<dbReference type="Gene3D" id="1.10.510.10">
    <property type="entry name" value="Transferase(Phosphotransferase) domain 1"/>
    <property type="match status" value="1"/>
</dbReference>
<dbReference type="Pfam" id="PF00069">
    <property type="entry name" value="Pkinase"/>
    <property type="match status" value="1"/>
</dbReference>
<accession>A0AAU9RUN4</accession>
<keyword evidence="1" id="KW-0547">Nucleotide-binding</keyword>
<dbReference type="InterPro" id="IPR000719">
    <property type="entry name" value="Prot_kinase_dom"/>
</dbReference>
<evidence type="ECO:0000259" key="3">
    <source>
        <dbReference type="PROSITE" id="PS50011"/>
    </source>
</evidence>
<organism evidence="4 5">
    <name type="scientific">Thlaspi arvense</name>
    <name type="common">Field penny-cress</name>
    <dbReference type="NCBI Taxonomy" id="13288"/>
    <lineage>
        <taxon>Eukaryota</taxon>
        <taxon>Viridiplantae</taxon>
        <taxon>Streptophyta</taxon>
        <taxon>Embryophyta</taxon>
        <taxon>Tracheophyta</taxon>
        <taxon>Spermatophyta</taxon>
        <taxon>Magnoliopsida</taxon>
        <taxon>eudicotyledons</taxon>
        <taxon>Gunneridae</taxon>
        <taxon>Pentapetalae</taxon>
        <taxon>rosids</taxon>
        <taxon>malvids</taxon>
        <taxon>Brassicales</taxon>
        <taxon>Brassicaceae</taxon>
        <taxon>Thlaspideae</taxon>
        <taxon>Thlaspi</taxon>
    </lineage>
</organism>
<dbReference type="GO" id="GO:0007166">
    <property type="term" value="P:cell surface receptor signaling pathway"/>
    <property type="evidence" value="ECO:0007669"/>
    <property type="project" value="InterPro"/>
</dbReference>
<proteinExistence type="predicted"/>
<feature type="domain" description="Protein kinase" evidence="3">
    <location>
        <begin position="1"/>
        <end position="135"/>
    </location>
</feature>
<dbReference type="GO" id="GO:0005524">
    <property type="term" value="F:ATP binding"/>
    <property type="evidence" value="ECO:0007669"/>
    <property type="project" value="UniProtKB-KW"/>
</dbReference>
<protein>
    <recommendedName>
        <fullName evidence="3">Protein kinase domain-containing protein</fullName>
    </recommendedName>
</protein>
<dbReference type="PROSITE" id="PS50011">
    <property type="entry name" value="PROTEIN_KINASE_DOM"/>
    <property type="match status" value="1"/>
</dbReference>
<dbReference type="GO" id="GO:0004674">
    <property type="term" value="F:protein serine/threonine kinase activity"/>
    <property type="evidence" value="ECO:0007669"/>
    <property type="project" value="TreeGrafter"/>
</dbReference>
<dbReference type="InterPro" id="IPR011009">
    <property type="entry name" value="Kinase-like_dom_sf"/>
</dbReference>
<dbReference type="Proteomes" id="UP000836841">
    <property type="component" value="Chromosome 3"/>
</dbReference>
<name>A0AAU9RUN4_THLAR</name>
<reference evidence="4 5" key="1">
    <citation type="submission" date="2022-03" db="EMBL/GenBank/DDBJ databases">
        <authorList>
            <person name="Nunn A."/>
            <person name="Chopra R."/>
            <person name="Nunn A."/>
            <person name="Contreras Garrido A."/>
        </authorList>
    </citation>
    <scope>NUCLEOTIDE SEQUENCE [LARGE SCALE GENOMIC DNA]</scope>
</reference>
<keyword evidence="2" id="KW-0067">ATP-binding</keyword>
<evidence type="ECO:0000256" key="2">
    <source>
        <dbReference type="ARBA" id="ARBA00022840"/>
    </source>
</evidence>